<evidence type="ECO:0000256" key="2">
    <source>
        <dbReference type="SAM" id="Phobius"/>
    </source>
</evidence>
<keyword evidence="2" id="KW-1133">Transmembrane helix</keyword>
<proteinExistence type="predicted"/>
<evidence type="ECO:0000313" key="4">
    <source>
        <dbReference type="Proteomes" id="UP000518266"/>
    </source>
</evidence>
<accession>A0A7J5XT55</accession>
<evidence type="ECO:0000256" key="1">
    <source>
        <dbReference type="SAM" id="MobiDB-lite"/>
    </source>
</evidence>
<dbReference type="OrthoDB" id="8962225at2759"/>
<feature type="region of interest" description="Disordered" evidence="1">
    <location>
        <begin position="66"/>
        <end position="138"/>
    </location>
</feature>
<dbReference type="AlphaFoldDB" id="A0A7J5XT55"/>
<sequence>MRLHSRTHTISFSASCSVRTYTVSCYSTRLPEKGATTGSIIGAIIGVILLLAIIGTAIAMYRKHRNNKLTGDGPPKHKPPPPKKTTSSASTDLDANHDDDDYVEDVREHYHSAAPSGWDDPGNNECSSVQNKPGADSPLLQRKVRMTLQSALCLYSDHRWGFEEELNV</sequence>
<dbReference type="CDD" id="cd12087">
    <property type="entry name" value="TM_EGFR-like"/>
    <property type="match status" value="1"/>
</dbReference>
<keyword evidence="4" id="KW-1185">Reference proteome</keyword>
<gene>
    <name evidence="3" type="ORF">F7725_017995</name>
</gene>
<keyword evidence="2" id="KW-0812">Transmembrane</keyword>
<name>A0A7J5XT55_DISMA</name>
<keyword evidence="2" id="KW-0472">Membrane</keyword>
<organism evidence="3 4">
    <name type="scientific">Dissostichus mawsoni</name>
    <name type="common">Antarctic cod</name>
    <dbReference type="NCBI Taxonomy" id="36200"/>
    <lineage>
        <taxon>Eukaryota</taxon>
        <taxon>Metazoa</taxon>
        <taxon>Chordata</taxon>
        <taxon>Craniata</taxon>
        <taxon>Vertebrata</taxon>
        <taxon>Euteleostomi</taxon>
        <taxon>Actinopterygii</taxon>
        <taxon>Neopterygii</taxon>
        <taxon>Teleostei</taxon>
        <taxon>Neoteleostei</taxon>
        <taxon>Acanthomorphata</taxon>
        <taxon>Eupercaria</taxon>
        <taxon>Perciformes</taxon>
        <taxon>Notothenioidei</taxon>
        <taxon>Nototheniidae</taxon>
        <taxon>Dissostichus</taxon>
    </lineage>
</organism>
<comment type="caution">
    <text evidence="3">The sequence shown here is derived from an EMBL/GenBank/DDBJ whole genome shotgun (WGS) entry which is preliminary data.</text>
</comment>
<evidence type="ECO:0000313" key="3">
    <source>
        <dbReference type="EMBL" id="KAF3839278.1"/>
    </source>
</evidence>
<feature type="transmembrane region" description="Helical" evidence="2">
    <location>
        <begin position="40"/>
        <end position="61"/>
    </location>
</feature>
<dbReference type="EMBL" id="JAAKFY010000021">
    <property type="protein sequence ID" value="KAF3839278.1"/>
    <property type="molecule type" value="Genomic_DNA"/>
</dbReference>
<protein>
    <submittedName>
        <fullName evidence="3">Uncharacterized protein</fullName>
    </submittedName>
</protein>
<reference evidence="3 4" key="1">
    <citation type="submission" date="2020-03" db="EMBL/GenBank/DDBJ databases">
        <title>Dissostichus mawsoni Genome sequencing and assembly.</title>
        <authorList>
            <person name="Park H."/>
        </authorList>
    </citation>
    <scope>NUCLEOTIDE SEQUENCE [LARGE SCALE GENOMIC DNA]</scope>
    <source>
        <strain evidence="3">DM0001</strain>
        <tissue evidence="3">Muscle</tissue>
    </source>
</reference>
<dbReference type="Proteomes" id="UP000518266">
    <property type="component" value="Unassembled WGS sequence"/>
</dbReference>